<protein>
    <submittedName>
        <fullName evidence="4">Deoxyribonuclease-2-alpha</fullName>
    </submittedName>
</protein>
<name>A0A0V1C1J1_TRISP</name>
<evidence type="ECO:0000313" key="5">
    <source>
        <dbReference type="Proteomes" id="UP000054776"/>
    </source>
</evidence>
<evidence type="ECO:0000256" key="2">
    <source>
        <dbReference type="ARBA" id="ARBA00022801"/>
    </source>
</evidence>
<reference evidence="4 5" key="1">
    <citation type="submission" date="2015-01" db="EMBL/GenBank/DDBJ databases">
        <title>Evolution of Trichinella species and genotypes.</title>
        <authorList>
            <person name="Korhonen P.K."/>
            <person name="Edoardo P."/>
            <person name="Giuseppe L.R."/>
            <person name="Gasser R.B."/>
        </authorList>
    </citation>
    <scope>NUCLEOTIDE SEQUENCE [LARGE SCALE GENOMIC DNA]</scope>
    <source>
        <strain evidence="4">ISS3</strain>
    </source>
</reference>
<accession>A0A0V1C1J1</accession>
<feature type="coiled-coil region" evidence="3">
    <location>
        <begin position="664"/>
        <end position="691"/>
    </location>
</feature>
<evidence type="ECO:0000256" key="1">
    <source>
        <dbReference type="ARBA" id="ARBA00007527"/>
    </source>
</evidence>
<dbReference type="Proteomes" id="UP000054776">
    <property type="component" value="Unassembled WGS sequence"/>
</dbReference>
<feature type="non-terminal residue" evidence="4">
    <location>
        <position position="1301"/>
    </location>
</feature>
<evidence type="ECO:0000256" key="3">
    <source>
        <dbReference type="SAM" id="Coils"/>
    </source>
</evidence>
<dbReference type="InParanoid" id="A0A0V1C1J1"/>
<organism evidence="4 5">
    <name type="scientific">Trichinella spiralis</name>
    <name type="common">Trichina worm</name>
    <dbReference type="NCBI Taxonomy" id="6334"/>
    <lineage>
        <taxon>Eukaryota</taxon>
        <taxon>Metazoa</taxon>
        <taxon>Ecdysozoa</taxon>
        <taxon>Nematoda</taxon>
        <taxon>Enoplea</taxon>
        <taxon>Dorylaimia</taxon>
        <taxon>Trichinellida</taxon>
        <taxon>Trichinellidae</taxon>
        <taxon>Trichinella</taxon>
    </lineage>
</organism>
<dbReference type="EMBL" id="JYDH01000003">
    <property type="protein sequence ID" value="KRY42547.1"/>
    <property type="molecule type" value="Genomic_DNA"/>
</dbReference>
<dbReference type="Pfam" id="PF03265">
    <property type="entry name" value="DNase_II"/>
    <property type="match status" value="4"/>
</dbReference>
<keyword evidence="3" id="KW-0175">Coiled coil</keyword>
<sequence length="1301" mass="143371">LFTKILCNCSFANCSAKRNSKCSMYVLYKTPGQITAKIKTSAAPQWADEGAALTGNAGHALVSTLESWFAPLHNSLSAVGYNNEPPGFSGFTTDSTSKGIIMMMNAQPQSFWLVHTMPKALANGVAWAWPADLTPQGHMVVCVDVSTQTVTSIASALVYQNPLIYFSNIAPALQATQQTLMKLIGGMTRVLTPPFANTQTIKTLAAGAEVPIIIFSKLSTGRLEMYGKILTSKLKANIRVWAKTDNSLSSTSGGKIGFVKVVQSPITVDNQQSTREKDCSQWVSVEQKPLFCFTTSSYNKEQLMKSGTAICLEHQLLSDSFAAIAANLCEYTFFLVLSGSSCTTVCKFMQLTVHAELLQMIQNGLLKAKIISPANAGWANDGANMNTDSGHALVQTLAEWMGPILDDMTALGYSNTPPKSTITSQTTSSKGILMFGNETTDGFWLLHTFERAFPNSVAWSWPSKFTSEGHMALCLSISEDNVPLIVPALQYQEVVIYFGQVSSEKATEFADLTSLIDGSLPTITPPLWNQQTITTLNSALSTVVYSKTSSSRLEMYGSFLAKVMVVNMRIWAVTDNTLQTTCGGKIGFVKVVKSPVTIDGTQNDRSKDKSQWAVIDDKPVFCFTTNGYSTKQRTVAGITTWFVLFNALFGVLVNESEFTPWKAVKSLGERKRSQQQERQQMQQLNAKLLVKLFLFYKLPKKTIAQIISATTFTWTADKAPLTSKENNSLVETLEGWIEPMSENLSGFGYNNNPPSMTGMSTHSTSKGILMLTNSETIDEAFYLVYTMDGFLENGVGWVWPQTLTSQGQMGLCMQISESDIASIATSLSYQQPLIFFYSMNETVQTEQQELMQLLEGNIEVQTPMFWDLQTITTQKTSVPINIYAKMFDSRLEMYSKLLVTRLQANIRIWAKTDGTLTTTCGGRIGFVKVVKSPILVGTQQATRVNDQSQWIVVENQPTFCFTTNKYTLHNSSFMLVSNTLIALLNRIIFMLWMLTALSHRPLMLTAPGYVTAKISSAMNVPWTDDAAPLTSDQGHALALTLDSWLVPLTNNLSALGYSDEPPYLSGIKTQSTVKGIIMMSNNDQPAFWFVHTFSRFLANAVAWTWPSALTGEGHMAVCMEVSVTTIQSIATSLTYQQPVIYFSNIDVALQPKQVTLMNLINGFSKITSSPFWHLQSITTLSSGMPVPISIYSKLSMARLEFYGRLLTKQLQANLRIWSRTDGTLTSTCGGKIGHVKLVQSPISIDGQQSRREADYAQWVSVENHPLKEQYLFSGAGVCFTQHALSSSFADMAKNVIPCPYS</sequence>
<dbReference type="PANTHER" id="PTHR10858">
    <property type="entry name" value="DEOXYRIBONUCLEASE II"/>
    <property type="match status" value="1"/>
</dbReference>
<evidence type="ECO:0000313" key="4">
    <source>
        <dbReference type="EMBL" id="KRY42547.1"/>
    </source>
</evidence>
<dbReference type="GO" id="GO:0004531">
    <property type="term" value="F:deoxyribonuclease II activity"/>
    <property type="evidence" value="ECO:0007669"/>
    <property type="project" value="InterPro"/>
</dbReference>
<dbReference type="GO" id="GO:0006309">
    <property type="term" value="P:apoptotic DNA fragmentation"/>
    <property type="evidence" value="ECO:0007669"/>
    <property type="project" value="TreeGrafter"/>
</dbReference>
<dbReference type="InterPro" id="IPR004947">
    <property type="entry name" value="DNase_II"/>
</dbReference>
<proteinExistence type="inferred from homology"/>
<dbReference type="OrthoDB" id="5918135at2759"/>
<comment type="caution">
    <text evidence="4">The sequence shown here is derived from an EMBL/GenBank/DDBJ whole genome shotgun (WGS) entry which is preliminary data.</text>
</comment>
<comment type="similarity">
    <text evidence="1">Belongs to the DNase II family.</text>
</comment>
<keyword evidence="5" id="KW-1185">Reference proteome</keyword>
<dbReference type="PANTHER" id="PTHR10858:SF23">
    <property type="entry name" value="DEOXYRIBONUCLEASE II"/>
    <property type="match status" value="1"/>
</dbReference>
<keyword evidence="2" id="KW-0378">Hydrolase</keyword>
<feature type="non-terminal residue" evidence="4">
    <location>
        <position position="1"/>
    </location>
</feature>
<gene>
    <name evidence="4" type="primary">Dnase2</name>
    <name evidence="4" type="ORF">T01_10280</name>
</gene>